<evidence type="ECO:0000313" key="3">
    <source>
        <dbReference type="Proteomes" id="UP000586951"/>
    </source>
</evidence>
<proteinExistence type="predicted"/>
<protein>
    <submittedName>
        <fullName evidence="2">Uncharacterized protein</fullName>
    </submittedName>
</protein>
<evidence type="ECO:0000256" key="1">
    <source>
        <dbReference type="SAM" id="Phobius"/>
    </source>
</evidence>
<dbReference type="EMBL" id="JAARRU010000001">
    <property type="protein sequence ID" value="MBC1564078.1"/>
    <property type="molecule type" value="Genomic_DNA"/>
</dbReference>
<sequence length="123" mass="14191">MNLGGVIILFILIVIFYSILYSVHKTLKDAVRELARRHDPIELPLTSHGIKQAYNNSTPINLFGKSYKIWEYEAQSYSCGGILHKFRITRINDDSSLYRQGYKVVIKEYYDGSTSVDLERELA</sequence>
<dbReference type="Proteomes" id="UP000586951">
    <property type="component" value="Unassembled WGS sequence"/>
</dbReference>
<accession>A0A841ZQT8</accession>
<gene>
    <name evidence="2" type="ORF">HB907_01590</name>
</gene>
<dbReference type="AlphaFoldDB" id="A0A841ZQT8"/>
<name>A0A841ZQT8_9LIST</name>
<reference evidence="2 3" key="1">
    <citation type="submission" date="2020-03" db="EMBL/GenBank/DDBJ databases">
        <title>Soil Listeria distribution.</title>
        <authorList>
            <person name="Liao J."/>
            <person name="Wiedmann M."/>
        </authorList>
    </citation>
    <scope>NUCLEOTIDE SEQUENCE [LARGE SCALE GENOMIC DNA]</scope>
    <source>
        <strain evidence="2 3">FSL L7-1427</strain>
    </source>
</reference>
<comment type="caution">
    <text evidence="2">The sequence shown here is derived from an EMBL/GenBank/DDBJ whole genome shotgun (WGS) entry which is preliminary data.</text>
</comment>
<keyword evidence="1" id="KW-0812">Transmembrane</keyword>
<evidence type="ECO:0000313" key="2">
    <source>
        <dbReference type="EMBL" id="MBC1564078.1"/>
    </source>
</evidence>
<keyword evidence="1" id="KW-0472">Membrane</keyword>
<organism evidence="2 3">
    <name type="scientific">Listeria booriae</name>
    <dbReference type="NCBI Taxonomy" id="1552123"/>
    <lineage>
        <taxon>Bacteria</taxon>
        <taxon>Bacillati</taxon>
        <taxon>Bacillota</taxon>
        <taxon>Bacilli</taxon>
        <taxon>Bacillales</taxon>
        <taxon>Listeriaceae</taxon>
        <taxon>Listeria</taxon>
    </lineage>
</organism>
<feature type="transmembrane region" description="Helical" evidence="1">
    <location>
        <begin position="6"/>
        <end position="23"/>
    </location>
</feature>
<keyword evidence="1" id="KW-1133">Transmembrane helix</keyword>
<dbReference type="RefSeq" id="WP_185416217.1">
    <property type="nucleotide sequence ID" value="NZ_JAARRU010000001.1"/>
</dbReference>